<evidence type="ECO:0000259" key="2">
    <source>
        <dbReference type="PROSITE" id="PS51819"/>
    </source>
</evidence>
<sequence length="164" mass="18118">MGLGVQGIHHIGISVPDLARARVFFIDLLGGVEEVPPLSWRDDAFIDAVVGLPGSAADQFMCRLGNTHIEVFEYHQPRSEPQDPDRGVNRFGYTHFALQVDDIAACHERLVGAGVRVHTPPDLSTITVNADGSKSGYCATYCRDWFGNVFEIMEIHDSPEIKRV</sequence>
<keyword evidence="4" id="KW-1185">Reference proteome</keyword>
<dbReference type="RefSeq" id="WP_072596717.1">
    <property type="nucleotide sequence ID" value="NZ_CP018221.1"/>
</dbReference>
<dbReference type="Proteomes" id="UP000182063">
    <property type="component" value="Chromosome"/>
</dbReference>
<dbReference type="InterPro" id="IPR037523">
    <property type="entry name" value="VOC_core"/>
</dbReference>
<dbReference type="KEGG" id="sphj:BSL82_07495"/>
<name>A0A1L3ZU67_9SPHN</name>
<evidence type="ECO:0000313" key="3">
    <source>
        <dbReference type="EMBL" id="API59168.1"/>
    </source>
</evidence>
<dbReference type="GO" id="GO:0004493">
    <property type="term" value="F:methylmalonyl-CoA epimerase activity"/>
    <property type="evidence" value="ECO:0007669"/>
    <property type="project" value="TreeGrafter"/>
</dbReference>
<dbReference type="InterPro" id="IPR029068">
    <property type="entry name" value="Glyas_Bleomycin-R_OHBP_Dase"/>
</dbReference>
<evidence type="ECO:0000256" key="1">
    <source>
        <dbReference type="ARBA" id="ARBA00022723"/>
    </source>
</evidence>
<reference evidence="4" key="1">
    <citation type="submission" date="2016-11" db="EMBL/GenBank/DDBJ databases">
        <title>Complete Genome Sequence of alachlor-degrading Sphingomonas sp. strain JJ-A5.</title>
        <authorList>
            <person name="Lee H."/>
            <person name="Ka J.-O."/>
        </authorList>
    </citation>
    <scope>NUCLEOTIDE SEQUENCE [LARGE SCALE GENOMIC DNA]</scope>
    <source>
        <strain evidence="4">JJ-A5</strain>
    </source>
</reference>
<dbReference type="AlphaFoldDB" id="A0A1L3ZU67"/>
<organism evidence="3 4">
    <name type="scientific">Tardibacter chloracetimidivorans</name>
    <dbReference type="NCBI Taxonomy" id="1921510"/>
    <lineage>
        <taxon>Bacteria</taxon>
        <taxon>Pseudomonadati</taxon>
        <taxon>Pseudomonadota</taxon>
        <taxon>Alphaproteobacteria</taxon>
        <taxon>Sphingomonadales</taxon>
        <taxon>Sphingomonadaceae</taxon>
        <taxon>Tardibacter</taxon>
    </lineage>
</organism>
<feature type="domain" description="VOC" evidence="2">
    <location>
        <begin position="7"/>
        <end position="155"/>
    </location>
</feature>
<dbReference type="PROSITE" id="PS51819">
    <property type="entry name" value="VOC"/>
    <property type="match status" value="1"/>
</dbReference>
<dbReference type="Pfam" id="PF00903">
    <property type="entry name" value="Glyoxalase"/>
    <property type="match status" value="1"/>
</dbReference>
<accession>A0A1L3ZU67</accession>
<dbReference type="STRING" id="1921510.BSL82_07495"/>
<dbReference type="GO" id="GO:0046491">
    <property type="term" value="P:L-methylmalonyl-CoA metabolic process"/>
    <property type="evidence" value="ECO:0007669"/>
    <property type="project" value="TreeGrafter"/>
</dbReference>
<dbReference type="SUPFAM" id="SSF54593">
    <property type="entry name" value="Glyoxalase/Bleomycin resistance protein/Dihydroxybiphenyl dioxygenase"/>
    <property type="match status" value="1"/>
</dbReference>
<dbReference type="GO" id="GO:0046872">
    <property type="term" value="F:metal ion binding"/>
    <property type="evidence" value="ECO:0007669"/>
    <property type="project" value="UniProtKB-KW"/>
</dbReference>
<protein>
    <submittedName>
        <fullName evidence="3">Glyoxalase</fullName>
    </submittedName>
</protein>
<keyword evidence="1" id="KW-0479">Metal-binding</keyword>
<proteinExistence type="predicted"/>
<dbReference type="InterPro" id="IPR004360">
    <property type="entry name" value="Glyas_Fos-R_dOase_dom"/>
</dbReference>
<gene>
    <name evidence="3" type="ORF">BSL82_07495</name>
</gene>
<dbReference type="OrthoDB" id="9795618at2"/>
<dbReference type="Gene3D" id="3.10.180.10">
    <property type="entry name" value="2,3-Dihydroxybiphenyl 1,2-Dioxygenase, domain 1"/>
    <property type="match status" value="1"/>
</dbReference>
<dbReference type="EMBL" id="CP018221">
    <property type="protein sequence ID" value="API59168.1"/>
    <property type="molecule type" value="Genomic_DNA"/>
</dbReference>
<dbReference type="PANTHER" id="PTHR43048">
    <property type="entry name" value="METHYLMALONYL-COA EPIMERASE"/>
    <property type="match status" value="1"/>
</dbReference>
<dbReference type="PANTHER" id="PTHR43048:SF6">
    <property type="entry name" value="BLR8189 PROTEIN"/>
    <property type="match status" value="1"/>
</dbReference>
<evidence type="ECO:0000313" key="4">
    <source>
        <dbReference type="Proteomes" id="UP000182063"/>
    </source>
</evidence>
<dbReference type="InterPro" id="IPR051785">
    <property type="entry name" value="MMCE/EMCE_epimerase"/>
</dbReference>